<organism evidence="3 4">
    <name type="scientific">Marchantia polymorpha subsp. ruderalis</name>
    <dbReference type="NCBI Taxonomy" id="1480154"/>
    <lineage>
        <taxon>Eukaryota</taxon>
        <taxon>Viridiplantae</taxon>
        <taxon>Streptophyta</taxon>
        <taxon>Embryophyta</taxon>
        <taxon>Marchantiophyta</taxon>
        <taxon>Marchantiopsida</taxon>
        <taxon>Marchantiidae</taxon>
        <taxon>Marchantiales</taxon>
        <taxon>Marchantiaceae</taxon>
        <taxon>Marchantia</taxon>
    </lineage>
</organism>
<evidence type="ECO:0000313" key="4">
    <source>
        <dbReference type="Proteomes" id="UP000077202"/>
    </source>
</evidence>
<dbReference type="PANTHER" id="PTHR16441:SF0">
    <property type="entry name" value="COILED-COIL DOMAIN-CONTAINING PROTEIN 93"/>
    <property type="match status" value="1"/>
</dbReference>
<protein>
    <recommendedName>
        <fullName evidence="2">CCDC93 coiled-coil domain-containing protein</fullName>
    </recommendedName>
</protein>
<keyword evidence="1" id="KW-0175">Coiled coil</keyword>
<dbReference type="GO" id="GO:0006893">
    <property type="term" value="P:Golgi to plasma membrane transport"/>
    <property type="evidence" value="ECO:0007669"/>
    <property type="project" value="TreeGrafter"/>
</dbReference>
<keyword evidence="4" id="KW-1185">Reference proteome</keyword>
<evidence type="ECO:0000256" key="1">
    <source>
        <dbReference type="SAM" id="Coils"/>
    </source>
</evidence>
<dbReference type="AlphaFoldDB" id="A0A176WGH0"/>
<dbReference type="InterPro" id="IPR039116">
    <property type="entry name" value="CCDC93"/>
</dbReference>
<feature type="domain" description="CCDC93 coiled-coil" evidence="2">
    <location>
        <begin position="116"/>
        <end position="539"/>
    </location>
</feature>
<gene>
    <name evidence="3" type="ORF">AXG93_3384s1880</name>
</gene>
<name>A0A176WGH0_MARPO</name>
<dbReference type="EMBL" id="LVLJ01000986">
    <property type="protein sequence ID" value="OAE31713.1"/>
    <property type="molecule type" value="Genomic_DNA"/>
</dbReference>
<reference evidence="3" key="1">
    <citation type="submission" date="2016-03" db="EMBL/GenBank/DDBJ databases">
        <title>Mechanisms controlling the formation of the plant cell surface in tip-growing cells are functionally conserved among land plants.</title>
        <authorList>
            <person name="Honkanen S."/>
            <person name="Jones V.A."/>
            <person name="Morieri G."/>
            <person name="Champion C."/>
            <person name="Hetherington A.J."/>
            <person name="Kelly S."/>
            <person name="Saint-Marcoux D."/>
            <person name="Proust H."/>
            <person name="Prescott H."/>
            <person name="Dolan L."/>
        </authorList>
    </citation>
    <scope>NUCLEOTIDE SEQUENCE [LARGE SCALE GENOMIC DNA]</scope>
    <source>
        <tissue evidence="3">Whole gametophyte</tissue>
    </source>
</reference>
<dbReference type="InterPro" id="IPR019159">
    <property type="entry name" value="CCDC93_CC"/>
</dbReference>
<dbReference type="Pfam" id="PF09762">
    <property type="entry name" value="CCDC93_CC"/>
    <property type="match status" value="1"/>
</dbReference>
<dbReference type="PANTHER" id="PTHR16441">
    <property type="entry name" value="FIDIPIDINE"/>
    <property type="match status" value="1"/>
</dbReference>
<feature type="coiled-coil region" evidence="1">
    <location>
        <begin position="481"/>
        <end position="508"/>
    </location>
</feature>
<accession>A0A176WGH0</accession>
<evidence type="ECO:0000313" key="3">
    <source>
        <dbReference type="EMBL" id="OAE31713.1"/>
    </source>
</evidence>
<proteinExistence type="predicted"/>
<sequence>MICVSYGGKDPWIGGGVLKLIGNLVNLESVCPCDCWDAGVRTLERASGSNVINCKVDVDFDIFYDDDATLYYKIKVGEAIEEALQRMGCPHPLQAHQIQGLDYQAVLPVVKWLVKRVLATLEEFGDQARRYAHLRYQENYKLPDERSLQQARLVIPEVVLLIRSVQASTEKIEAVVQASSQQSVRQLYQLARVNAQSSLQDIPTSKAELDQLTSSRSGDHFSAIARSDVVQASKGDKKTNVDHTIEVLNLEKKIGGQDMRINQLQTKASATLQSLKEMDETIIHQNHRIASAQSAIQELQFAAEVAGAESVVQKLMGLLERSQILEKKESDFRSECRRKRSEMQLHIKQLHDPSVLPAEDDERGAEINNAYNADLQKWKLLRSELSKKNRAITLLQRRLGEIPSQTELMQYERRFVELYLHIQRKLRETRKYFATYNALAEANELTVKELSLLNSIHSQFEVAMMTPGGRAKFVSSMEGIANGVQQKLDQIERRFESEQSTFNALKEKHTAAVTAQRQYYALVKLFQEECARSDKLQAKVEKASHI</sequence>
<dbReference type="Proteomes" id="UP000077202">
    <property type="component" value="Unassembled WGS sequence"/>
</dbReference>
<evidence type="ECO:0000259" key="2">
    <source>
        <dbReference type="Pfam" id="PF09762"/>
    </source>
</evidence>
<comment type="caution">
    <text evidence="3">The sequence shown here is derived from an EMBL/GenBank/DDBJ whole genome shotgun (WGS) entry which is preliminary data.</text>
</comment>